<keyword evidence="3 5" id="KW-0371">Homeobox</keyword>
<feature type="compositionally biased region" description="Polar residues" evidence="7">
    <location>
        <begin position="199"/>
        <end position="225"/>
    </location>
</feature>
<evidence type="ECO:0000256" key="2">
    <source>
        <dbReference type="ARBA" id="ARBA00023125"/>
    </source>
</evidence>
<dbReference type="PANTHER" id="PTHR24327:SF81">
    <property type="entry name" value="HOMEOTIC PROTEIN DISTAL-LESS-RELATED"/>
    <property type="match status" value="1"/>
</dbReference>
<dbReference type="SUPFAM" id="SSF46689">
    <property type="entry name" value="Homeodomain-like"/>
    <property type="match status" value="1"/>
</dbReference>
<keyword evidence="4 5" id="KW-0539">Nucleus</keyword>
<dbReference type="Pfam" id="PF00046">
    <property type="entry name" value="Homeodomain"/>
    <property type="match status" value="1"/>
</dbReference>
<name>A0A8S1ETL3_9PELO</name>
<comment type="subcellular location">
    <subcellularLocation>
        <location evidence="1 5 6">Nucleus</location>
    </subcellularLocation>
</comment>
<dbReference type="GO" id="GO:0000981">
    <property type="term" value="F:DNA-binding transcription factor activity, RNA polymerase II-specific"/>
    <property type="evidence" value="ECO:0007669"/>
    <property type="project" value="InterPro"/>
</dbReference>
<evidence type="ECO:0000313" key="10">
    <source>
        <dbReference type="Proteomes" id="UP000494206"/>
    </source>
</evidence>
<feature type="DNA-binding region" description="Homeobox" evidence="5">
    <location>
        <begin position="105"/>
        <end position="164"/>
    </location>
</feature>
<evidence type="ECO:0000256" key="6">
    <source>
        <dbReference type="RuleBase" id="RU000682"/>
    </source>
</evidence>
<dbReference type="PRINTS" id="PR00031">
    <property type="entry name" value="HTHREPRESSR"/>
</dbReference>
<dbReference type="InterPro" id="IPR001356">
    <property type="entry name" value="HD"/>
</dbReference>
<dbReference type="AlphaFoldDB" id="A0A8S1ETL3"/>
<dbReference type="EMBL" id="CADEPM010000003">
    <property type="protein sequence ID" value="CAB3403347.1"/>
    <property type="molecule type" value="Genomic_DNA"/>
</dbReference>
<accession>A0A8S1ETL3</accession>
<dbReference type="PROSITE" id="PS00027">
    <property type="entry name" value="HOMEOBOX_1"/>
    <property type="match status" value="1"/>
</dbReference>
<dbReference type="SMART" id="SM00389">
    <property type="entry name" value="HOX"/>
    <property type="match status" value="1"/>
</dbReference>
<protein>
    <recommendedName>
        <fullName evidence="8">Homeobox domain-containing protein</fullName>
    </recommendedName>
</protein>
<reference evidence="9 10" key="1">
    <citation type="submission" date="2020-04" db="EMBL/GenBank/DDBJ databases">
        <authorList>
            <person name="Laetsch R D."/>
            <person name="Stevens L."/>
            <person name="Kumar S."/>
            <person name="Blaxter L. M."/>
        </authorList>
    </citation>
    <scope>NUCLEOTIDE SEQUENCE [LARGE SCALE GENOMIC DNA]</scope>
</reference>
<keyword evidence="2 5" id="KW-0238">DNA-binding</keyword>
<evidence type="ECO:0000256" key="4">
    <source>
        <dbReference type="ARBA" id="ARBA00023242"/>
    </source>
</evidence>
<evidence type="ECO:0000256" key="1">
    <source>
        <dbReference type="ARBA" id="ARBA00004123"/>
    </source>
</evidence>
<feature type="domain" description="Homeobox" evidence="8">
    <location>
        <begin position="103"/>
        <end position="163"/>
    </location>
</feature>
<feature type="region of interest" description="Disordered" evidence="7">
    <location>
        <begin position="156"/>
        <end position="250"/>
    </location>
</feature>
<evidence type="ECO:0000259" key="8">
    <source>
        <dbReference type="PROSITE" id="PS50071"/>
    </source>
</evidence>
<dbReference type="InterPro" id="IPR017970">
    <property type="entry name" value="Homeobox_CS"/>
</dbReference>
<evidence type="ECO:0000313" key="9">
    <source>
        <dbReference type="EMBL" id="CAB3403347.1"/>
    </source>
</evidence>
<dbReference type="PROSITE" id="PS50071">
    <property type="entry name" value="HOMEOBOX_2"/>
    <property type="match status" value="1"/>
</dbReference>
<dbReference type="InterPro" id="IPR000047">
    <property type="entry name" value="HTH_motif"/>
</dbReference>
<dbReference type="GO" id="GO:0000978">
    <property type="term" value="F:RNA polymerase II cis-regulatory region sequence-specific DNA binding"/>
    <property type="evidence" value="ECO:0007669"/>
    <property type="project" value="TreeGrafter"/>
</dbReference>
<dbReference type="CDD" id="cd00086">
    <property type="entry name" value="homeodomain"/>
    <property type="match status" value="1"/>
</dbReference>
<dbReference type="Proteomes" id="UP000494206">
    <property type="component" value="Unassembled WGS sequence"/>
</dbReference>
<dbReference type="FunFam" id="1.10.10.60:FF:000424">
    <property type="entry name" value="ANTP homeobox protein"/>
    <property type="match status" value="1"/>
</dbReference>
<gene>
    <name evidence="9" type="ORF">CBOVIS_LOCUS5838</name>
</gene>
<feature type="compositionally biased region" description="Low complexity" evidence="7">
    <location>
        <begin position="184"/>
        <end position="198"/>
    </location>
</feature>
<sequence>MDQMDSKVFDYNAGSQQSAATAADYCYSTAAVAAAAAADFSRAPNVSPYFYSSQFPSSTASSLYGQQQQNGFMYPQAAGSSPEDQMTTKIIEGGEVKINGKGKKVRKPRTIYNSQQLQMLQKKFQKTQYLALPDRASLAAELGLTQTQVKIWFQNRRSKQKKQKNGGTDRMSDDEGDTEDSRPESSPMSESTTMPMSTQDANSPTQTMDSQNTIPQDWTSSQLPLANSLPPAAGPLPSMPSATPLGTYDPLKYSEESKVMLYPEMAYSYYNFPHASYPY</sequence>
<keyword evidence="10" id="KW-1185">Reference proteome</keyword>
<comment type="caution">
    <text evidence="9">The sequence shown here is derived from an EMBL/GenBank/DDBJ whole genome shotgun (WGS) entry which is preliminary data.</text>
</comment>
<dbReference type="PRINTS" id="PR00024">
    <property type="entry name" value="HOMEOBOX"/>
</dbReference>
<dbReference type="InterPro" id="IPR020479">
    <property type="entry name" value="HD_metazoa"/>
</dbReference>
<dbReference type="InterPro" id="IPR050460">
    <property type="entry name" value="Distal-less_Homeobox_TF"/>
</dbReference>
<evidence type="ECO:0000256" key="3">
    <source>
        <dbReference type="ARBA" id="ARBA00023155"/>
    </source>
</evidence>
<dbReference type="Gene3D" id="1.10.10.60">
    <property type="entry name" value="Homeodomain-like"/>
    <property type="match status" value="1"/>
</dbReference>
<evidence type="ECO:0000256" key="5">
    <source>
        <dbReference type="PROSITE-ProRule" id="PRU00108"/>
    </source>
</evidence>
<dbReference type="PANTHER" id="PTHR24327">
    <property type="entry name" value="HOMEOBOX PROTEIN"/>
    <property type="match status" value="1"/>
</dbReference>
<organism evidence="9 10">
    <name type="scientific">Caenorhabditis bovis</name>
    <dbReference type="NCBI Taxonomy" id="2654633"/>
    <lineage>
        <taxon>Eukaryota</taxon>
        <taxon>Metazoa</taxon>
        <taxon>Ecdysozoa</taxon>
        <taxon>Nematoda</taxon>
        <taxon>Chromadorea</taxon>
        <taxon>Rhabditida</taxon>
        <taxon>Rhabditina</taxon>
        <taxon>Rhabditomorpha</taxon>
        <taxon>Rhabditoidea</taxon>
        <taxon>Rhabditidae</taxon>
        <taxon>Peloderinae</taxon>
        <taxon>Caenorhabditis</taxon>
    </lineage>
</organism>
<dbReference type="InterPro" id="IPR009057">
    <property type="entry name" value="Homeodomain-like_sf"/>
</dbReference>
<dbReference type="GO" id="GO:0005634">
    <property type="term" value="C:nucleus"/>
    <property type="evidence" value="ECO:0007669"/>
    <property type="project" value="UniProtKB-SubCell"/>
</dbReference>
<evidence type="ECO:0000256" key="7">
    <source>
        <dbReference type="SAM" id="MobiDB-lite"/>
    </source>
</evidence>
<dbReference type="OrthoDB" id="6159439at2759"/>
<proteinExistence type="predicted"/>